<dbReference type="AlphaFoldDB" id="A0AAE1PGQ5"/>
<proteinExistence type="predicted"/>
<protein>
    <submittedName>
        <fullName evidence="1">Uncharacterized protein</fullName>
    </submittedName>
</protein>
<evidence type="ECO:0000313" key="2">
    <source>
        <dbReference type="Proteomes" id="UP001292094"/>
    </source>
</evidence>
<name>A0AAE1PGQ5_9EUCA</name>
<dbReference type="EMBL" id="JAWZYT010001929">
    <property type="protein sequence ID" value="KAK4308079.1"/>
    <property type="molecule type" value="Genomic_DNA"/>
</dbReference>
<gene>
    <name evidence="1" type="ORF">Pmani_020207</name>
</gene>
<sequence>MGREALQLPREAPPRTPCAPLPNYKLAHRLITAACRSLPPRKFGSYTQADIRPRFPNPDNYTLSTGQPDPLAPFRVYLFLLRCVLLFFFHLPTSEKVNEIRPKVSSKLDMFSPVPKGSPHEYPIKE</sequence>
<keyword evidence="2" id="KW-1185">Reference proteome</keyword>
<comment type="caution">
    <text evidence="1">The sequence shown here is derived from an EMBL/GenBank/DDBJ whole genome shotgun (WGS) entry which is preliminary data.</text>
</comment>
<reference evidence="1" key="1">
    <citation type="submission" date="2023-11" db="EMBL/GenBank/DDBJ databases">
        <title>Genome assemblies of two species of porcelain crab, Petrolisthes cinctipes and Petrolisthes manimaculis (Anomura: Porcellanidae).</title>
        <authorList>
            <person name="Angst P."/>
        </authorList>
    </citation>
    <scope>NUCLEOTIDE SEQUENCE</scope>
    <source>
        <strain evidence="1">PB745_02</strain>
        <tissue evidence="1">Gill</tissue>
    </source>
</reference>
<organism evidence="1 2">
    <name type="scientific">Petrolisthes manimaculis</name>
    <dbReference type="NCBI Taxonomy" id="1843537"/>
    <lineage>
        <taxon>Eukaryota</taxon>
        <taxon>Metazoa</taxon>
        <taxon>Ecdysozoa</taxon>
        <taxon>Arthropoda</taxon>
        <taxon>Crustacea</taxon>
        <taxon>Multicrustacea</taxon>
        <taxon>Malacostraca</taxon>
        <taxon>Eumalacostraca</taxon>
        <taxon>Eucarida</taxon>
        <taxon>Decapoda</taxon>
        <taxon>Pleocyemata</taxon>
        <taxon>Anomura</taxon>
        <taxon>Galatheoidea</taxon>
        <taxon>Porcellanidae</taxon>
        <taxon>Petrolisthes</taxon>
    </lineage>
</organism>
<evidence type="ECO:0000313" key="1">
    <source>
        <dbReference type="EMBL" id="KAK4308079.1"/>
    </source>
</evidence>
<accession>A0AAE1PGQ5</accession>
<dbReference type="Proteomes" id="UP001292094">
    <property type="component" value="Unassembled WGS sequence"/>
</dbReference>